<evidence type="ECO:0008006" key="5">
    <source>
        <dbReference type="Google" id="ProtNLM"/>
    </source>
</evidence>
<evidence type="ECO:0000259" key="1">
    <source>
        <dbReference type="Pfam" id="PF24809"/>
    </source>
</evidence>
<evidence type="ECO:0000313" key="3">
    <source>
        <dbReference type="EMBL" id="KAH7358809.1"/>
    </source>
</evidence>
<organism evidence="3 4">
    <name type="scientific">Plectosphaerella cucumerina</name>
    <dbReference type="NCBI Taxonomy" id="40658"/>
    <lineage>
        <taxon>Eukaryota</taxon>
        <taxon>Fungi</taxon>
        <taxon>Dikarya</taxon>
        <taxon>Ascomycota</taxon>
        <taxon>Pezizomycotina</taxon>
        <taxon>Sordariomycetes</taxon>
        <taxon>Hypocreomycetidae</taxon>
        <taxon>Glomerellales</taxon>
        <taxon>Plectosphaerellaceae</taxon>
        <taxon>Plectosphaerella</taxon>
    </lineage>
</organism>
<evidence type="ECO:0000259" key="2">
    <source>
        <dbReference type="Pfam" id="PF25000"/>
    </source>
</evidence>
<dbReference type="InterPro" id="IPR056125">
    <property type="entry name" value="DUF7708"/>
</dbReference>
<gene>
    <name evidence="3" type="ORF">B0T11DRAFT_330558</name>
</gene>
<dbReference type="SUPFAM" id="SSF48452">
    <property type="entry name" value="TPR-like"/>
    <property type="match status" value="1"/>
</dbReference>
<dbReference type="AlphaFoldDB" id="A0A8K0TD95"/>
<feature type="domain" description="DUF7779" evidence="2">
    <location>
        <begin position="529"/>
        <end position="627"/>
    </location>
</feature>
<name>A0A8K0TD95_9PEZI</name>
<dbReference type="InterPro" id="IPR011990">
    <property type="entry name" value="TPR-like_helical_dom_sf"/>
</dbReference>
<keyword evidence="4" id="KW-1185">Reference proteome</keyword>
<dbReference type="Gene3D" id="3.40.50.300">
    <property type="entry name" value="P-loop containing nucleotide triphosphate hydrolases"/>
    <property type="match status" value="1"/>
</dbReference>
<dbReference type="PANTHER" id="PTHR35205">
    <property type="entry name" value="NB-ARC AND TPR DOMAIN PROTEIN"/>
    <property type="match status" value="1"/>
</dbReference>
<accession>A0A8K0TD95</accession>
<comment type="caution">
    <text evidence="3">The sequence shown here is derived from an EMBL/GenBank/DDBJ whole genome shotgun (WGS) entry which is preliminary data.</text>
</comment>
<dbReference type="Pfam" id="PF24809">
    <property type="entry name" value="DUF7708"/>
    <property type="match status" value="1"/>
</dbReference>
<dbReference type="InterPro" id="IPR027417">
    <property type="entry name" value="P-loop_NTPase"/>
</dbReference>
<dbReference type="SUPFAM" id="SSF52540">
    <property type="entry name" value="P-loop containing nucleoside triphosphate hydrolases"/>
    <property type="match status" value="1"/>
</dbReference>
<proteinExistence type="predicted"/>
<dbReference type="InterPro" id="IPR056681">
    <property type="entry name" value="DUF7779"/>
</dbReference>
<protein>
    <recommendedName>
        <fullName evidence="5">NB-ARC domain-containing protein</fullName>
    </recommendedName>
</protein>
<dbReference type="Proteomes" id="UP000813385">
    <property type="component" value="Unassembled WGS sequence"/>
</dbReference>
<feature type="domain" description="DUF7708" evidence="1">
    <location>
        <begin position="83"/>
        <end position="220"/>
    </location>
</feature>
<dbReference type="Pfam" id="PF25000">
    <property type="entry name" value="DUF7779"/>
    <property type="match status" value="1"/>
</dbReference>
<dbReference type="OrthoDB" id="6161812at2759"/>
<reference evidence="3" key="1">
    <citation type="journal article" date="2021" name="Nat. Commun.">
        <title>Genetic determinants of endophytism in the Arabidopsis root mycobiome.</title>
        <authorList>
            <person name="Mesny F."/>
            <person name="Miyauchi S."/>
            <person name="Thiergart T."/>
            <person name="Pickel B."/>
            <person name="Atanasova L."/>
            <person name="Karlsson M."/>
            <person name="Huettel B."/>
            <person name="Barry K.W."/>
            <person name="Haridas S."/>
            <person name="Chen C."/>
            <person name="Bauer D."/>
            <person name="Andreopoulos W."/>
            <person name="Pangilinan J."/>
            <person name="LaButti K."/>
            <person name="Riley R."/>
            <person name="Lipzen A."/>
            <person name="Clum A."/>
            <person name="Drula E."/>
            <person name="Henrissat B."/>
            <person name="Kohler A."/>
            <person name="Grigoriev I.V."/>
            <person name="Martin F.M."/>
            <person name="Hacquard S."/>
        </authorList>
    </citation>
    <scope>NUCLEOTIDE SEQUENCE</scope>
    <source>
        <strain evidence="3">MPI-CAGE-AT-0016</strain>
    </source>
</reference>
<sequence length="1046" mass="118174">METTGFQKRLWDRVLEEESRKLRAQTPANLRGAMLLPVPTAASRGVAQQQQLALAEECLQRLTTQYNQRGWSRRVSIIRDIFESVQPFTVAVNTVVQASDAAAISWGCLTLVFTAVLRFASFWDDLQSLLQDLATTLPRLHAYTDVYHTPRLHSTLRIVYCRFNGICLKTQAFLNEACFAAVMRLQWTAFAQTFKRESEELRKATIEFEKEVTLASHQEQKTRHAEILANLTTIQHTMSAPDGSSGSAVVVENSFVSNIHLHRNEKFTGRDDVLAQIHAYLHLAEEGTDTGSASGKKPRAFCSCLVHAIGGMGKTEVALEYTYRFRALYTHIFWVRAGSPELLARSYEEIFDKVGLLPESGDGSQTQQMSQAQKVQGTLDWLRNTSSQWLLVFDNAEDPADIRPFWPASPTGSIIITSQNPELSQLTKYQVPLRPLQSAEGARLVQSYLFRGGSEEDAASKLAAALGGLPLAIVHFVGYIARSQCPIDEIAESLKERLQSSQIWDMVDASVSASTRAYEHSLATVWDLALHRLSSDARFLIEKIAFLDPDHLPVDLFARRPSETSADSKVAVDVDALAWQYWEPTRFNDAIGMLCQRNLVERYMSPDGDCLKTHRMLQRSILQRLDRTPDKRQAAFEQVVSILRRSVPTINIIGRSDNSQFPVYAKYLPQLLVLHESSNLASTDPGTSRVEAGLGFIELVADFGFYCRTQDETTALPVLRSAEAACAEMDKDREWSSSKDEAKRRRFLKLRADILSLISVIVKPRGKAGQAEAFAYLDRIIEIRSAELEGIPREAWTEEQTTNHHRALVDRALTLCYADRVEEAARPMEEAESFYASVGNETRRQHVRMQYTWILATRQDAARAKAYGQEAVDYMTRELGADNPLTQQARSRFGAILFTIGDVEGSKREHEISFKWRFLRYGRYHDETLGSLFCLAVSKQHLGDLAGAEEDLRTVLQQNRTSEEWREADVYRVKYRLFLVLELQGRRTEANQVWAGIQEYLSTRMGETGEALLLRSRREIAEVLDGDIVTLDHGRTAGIWSNGTYW</sequence>
<dbReference type="PANTHER" id="PTHR35205:SF1">
    <property type="entry name" value="ZU5 DOMAIN-CONTAINING PROTEIN"/>
    <property type="match status" value="1"/>
</dbReference>
<evidence type="ECO:0000313" key="4">
    <source>
        <dbReference type="Proteomes" id="UP000813385"/>
    </source>
</evidence>
<dbReference type="Gene3D" id="1.25.40.10">
    <property type="entry name" value="Tetratricopeptide repeat domain"/>
    <property type="match status" value="1"/>
</dbReference>
<dbReference type="EMBL" id="JAGPXD010000004">
    <property type="protein sequence ID" value="KAH7358809.1"/>
    <property type="molecule type" value="Genomic_DNA"/>
</dbReference>